<keyword evidence="3" id="KW-1185">Reference proteome</keyword>
<name>A0ABR0AHZ0_9CRUS</name>
<accession>A0ABR0AHZ0</accession>
<organism evidence="2 3">
    <name type="scientific">Daphnia magna</name>
    <dbReference type="NCBI Taxonomy" id="35525"/>
    <lineage>
        <taxon>Eukaryota</taxon>
        <taxon>Metazoa</taxon>
        <taxon>Ecdysozoa</taxon>
        <taxon>Arthropoda</taxon>
        <taxon>Crustacea</taxon>
        <taxon>Branchiopoda</taxon>
        <taxon>Diplostraca</taxon>
        <taxon>Cladocera</taxon>
        <taxon>Anomopoda</taxon>
        <taxon>Daphniidae</taxon>
        <taxon>Daphnia</taxon>
    </lineage>
</organism>
<dbReference type="EMBL" id="JAOYFB010000037">
    <property type="protein sequence ID" value="KAK4024738.1"/>
    <property type="molecule type" value="Genomic_DNA"/>
</dbReference>
<protein>
    <submittedName>
        <fullName evidence="2">Uncharacterized protein</fullName>
    </submittedName>
</protein>
<evidence type="ECO:0000256" key="1">
    <source>
        <dbReference type="SAM" id="MobiDB-lite"/>
    </source>
</evidence>
<proteinExistence type="predicted"/>
<evidence type="ECO:0000313" key="2">
    <source>
        <dbReference type="EMBL" id="KAK4024738.1"/>
    </source>
</evidence>
<evidence type="ECO:0000313" key="3">
    <source>
        <dbReference type="Proteomes" id="UP001234178"/>
    </source>
</evidence>
<sequence length="167" mass="18912">MKQFADETAIGKKIKTDLQLLSNSWFVDDKINLQEGVTAFSVITGPFVSAVGEEAVILAQQRGALDYKSLSKGKTVTDISTLQDELEWLHFEWLNVKDRVSALAAQEIRRLEDLRQVALSYAAFYRKDVVPEDVLKFLDDEEGDDETQDDYEMQEDGDEIQDDAEEG</sequence>
<feature type="region of interest" description="Disordered" evidence="1">
    <location>
        <begin position="139"/>
        <end position="167"/>
    </location>
</feature>
<comment type="caution">
    <text evidence="2">The sequence shown here is derived from an EMBL/GenBank/DDBJ whole genome shotgun (WGS) entry which is preliminary data.</text>
</comment>
<dbReference type="Proteomes" id="UP001234178">
    <property type="component" value="Unassembled WGS sequence"/>
</dbReference>
<gene>
    <name evidence="2" type="ORF">OUZ56_010158</name>
</gene>
<reference evidence="2 3" key="1">
    <citation type="journal article" date="2023" name="Nucleic Acids Res.">
        <title>The hologenome of Daphnia magna reveals possible DNA methylation and microbiome-mediated evolution of the host genome.</title>
        <authorList>
            <person name="Chaturvedi A."/>
            <person name="Li X."/>
            <person name="Dhandapani V."/>
            <person name="Marshall H."/>
            <person name="Kissane S."/>
            <person name="Cuenca-Cambronero M."/>
            <person name="Asole G."/>
            <person name="Calvet F."/>
            <person name="Ruiz-Romero M."/>
            <person name="Marangio P."/>
            <person name="Guigo R."/>
            <person name="Rago D."/>
            <person name="Mirbahai L."/>
            <person name="Eastwood N."/>
            <person name="Colbourne J.K."/>
            <person name="Zhou J."/>
            <person name="Mallon E."/>
            <person name="Orsini L."/>
        </authorList>
    </citation>
    <scope>NUCLEOTIDE SEQUENCE [LARGE SCALE GENOMIC DNA]</scope>
    <source>
        <strain evidence="2">LRV0_1</strain>
    </source>
</reference>